<keyword evidence="5" id="KW-0808">Transferase</keyword>
<comment type="subcellular location">
    <subcellularLocation>
        <location evidence="1">Membrane</location>
        <topology evidence="1">Multi-pass membrane protein</topology>
    </subcellularLocation>
</comment>
<dbReference type="PANTHER" id="PTHR12726:SF0">
    <property type="entry name" value="CERAMIDE GLUCOSYLTRANSFERASE"/>
    <property type="match status" value="1"/>
</dbReference>
<organism evidence="10 11">
    <name type="scientific">Synechocystis salina LEGE 00031</name>
    <dbReference type="NCBI Taxonomy" id="1828736"/>
    <lineage>
        <taxon>Bacteria</taxon>
        <taxon>Bacillati</taxon>
        <taxon>Cyanobacteriota</taxon>
        <taxon>Cyanophyceae</taxon>
        <taxon>Synechococcales</taxon>
        <taxon>Merismopediaceae</taxon>
        <taxon>Synechocystis</taxon>
    </lineage>
</organism>
<keyword evidence="6 9" id="KW-0812">Transmembrane</keyword>
<evidence type="ECO:0000256" key="5">
    <source>
        <dbReference type="ARBA" id="ARBA00022679"/>
    </source>
</evidence>
<dbReference type="InterPro" id="IPR029044">
    <property type="entry name" value="Nucleotide-diphossugar_trans"/>
</dbReference>
<evidence type="ECO:0000256" key="9">
    <source>
        <dbReference type="SAM" id="Phobius"/>
    </source>
</evidence>
<evidence type="ECO:0000256" key="1">
    <source>
        <dbReference type="ARBA" id="ARBA00004141"/>
    </source>
</evidence>
<keyword evidence="7 9" id="KW-1133">Transmembrane helix</keyword>
<evidence type="ECO:0000256" key="7">
    <source>
        <dbReference type="ARBA" id="ARBA00022989"/>
    </source>
</evidence>
<feature type="transmembrane region" description="Helical" evidence="9">
    <location>
        <begin position="12"/>
        <end position="30"/>
    </location>
</feature>
<reference evidence="10 11" key="1">
    <citation type="submission" date="2020-10" db="EMBL/GenBank/DDBJ databases">
        <authorList>
            <person name="Castelo-Branco R."/>
            <person name="Eusebio N."/>
            <person name="Adriana R."/>
            <person name="Vieira A."/>
            <person name="Brugerolle De Fraissinette N."/>
            <person name="Rezende De Castro R."/>
            <person name="Schneider M.P."/>
            <person name="Vasconcelos V."/>
            <person name="Leao P.N."/>
        </authorList>
    </citation>
    <scope>NUCLEOTIDE SEQUENCE [LARGE SCALE GENOMIC DNA]</scope>
    <source>
        <strain evidence="10 11">LEGE 00031</strain>
    </source>
</reference>
<dbReference type="PANTHER" id="PTHR12726">
    <property type="entry name" value="CERAMIDE GLUCOSYLTRANSFERASE"/>
    <property type="match status" value="1"/>
</dbReference>
<dbReference type="EMBL" id="JADEVV010000011">
    <property type="protein sequence ID" value="MBE9253343.1"/>
    <property type="molecule type" value="Genomic_DNA"/>
</dbReference>
<feature type="transmembrane region" description="Helical" evidence="9">
    <location>
        <begin position="310"/>
        <end position="329"/>
    </location>
</feature>
<evidence type="ECO:0000256" key="4">
    <source>
        <dbReference type="ARBA" id="ARBA00022676"/>
    </source>
</evidence>
<keyword evidence="11" id="KW-1185">Reference proteome</keyword>
<dbReference type="NCBIfam" id="TIGR03472">
    <property type="entry name" value="HpnI"/>
    <property type="match status" value="1"/>
</dbReference>
<evidence type="ECO:0000313" key="10">
    <source>
        <dbReference type="EMBL" id="MBE9253343.1"/>
    </source>
</evidence>
<protein>
    <submittedName>
        <fullName evidence="10">Bacteriohopanetetrol glucosamine biosynthesis glycosyltransferase HpnI</fullName>
    </submittedName>
</protein>
<proteinExistence type="predicted"/>
<gene>
    <name evidence="10" type="primary">hpnI</name>
    <name evidence="10" type="ORF">IQ217_05575</name>
</gene>
<dbReference type="Proteomes" id="UP000658720">
    <property type="component" value="Unassembled WGS sequence"/>
</dbReference>
<keyword evidence="8 9" id="KW-0472">Membrane</keyword>
<dbReference type="InterPro" id="IPR017835">
    <property type="entry name" value="Hopen-assoc_HpnI"/>
</dbReference>
<keyword evidence="4" id="KW-0328">Glycosyltransferase</keyword>
<dbReference type="CDD" id="cd02520">
    <property type="entry name" value="Glucosylceramide_synthase"/>
    <property type="match status" value="1"/>
</dbReference>
<comment type="pathway">
    <text evidence="3">Sphingolipid metabolism.</text>
</comment>
<feature type="transmembrane region" description="Helical" evidence="9">
    <location>
        <begin position="284"/>
        <end position="304"/>
    </location>
</feature>
<dbReference type="Gene3D" id="3.90.550.10">
    <property type="entry name" value="Spore Coat Polysaccharide Biosynthesis Protein SpsA, Chain A"/>
    <property type="match status" value="1"/>
</dbReference>
<evidence type="ECO:0000256" key="6">
    <source>
        <dbReference type="ARBA" id="ARBA00022692"/>
    </source>
</evidence>
<comment type="pathway">
    <text evidence="2">Lipid metabolism; sphingolipid metabolism.</text>
</comment>
<accession>A0ABR9VS95</accession>
<sequence length="389" mass="44087">MNLGDWWQALSWLYLLPVVGGMVYNLLTLWTTKVFLQRPLLCQDFQPGVSVLKPVRGLEKNLEANLRTIAQQDYSTYEVIYCVQDPEDPALPIVKKIQAEFSPEKIVIAVDQVEAGTNGKVNNLLGGLKKAQYDILVISDSDTHLRPDYLENIVKPLADPLVGCVTTPFKLTKAQTLYEGLEVLTINADFIPSVLFAEVTGASKACLGPSIAIRRSTLTDLGGLESLADYLVEDFELGRRVWTGGLKMVLLPYVIDVGVDLENWTNWWSHQVYWDQNTYRARPLPFLATIIIRAVPFALMFSLWHWSEPWGWLILLITLAVRYGTAALVAKMLKDSETLRYLWFLPMRDCCCLIFWALSFSQRQVLWRGIPYRLTKGGKMMLASPPPKN</sequence>
<name>A0ABR9VS95_9SYNC</name>
<comment type="caution">
    <text evidence="10">The sequence shown here is derived from an EMBL/GenBank/DDBJ whole genome shotgun (WGS) entry which is preliminary data.</text>
</comment>
<dbReference type="Pfam" id="PF13506">
    <property type="entry name" value="Glyco_transf_21"/>
    <property type="match status" value="1"/>
</dbReference>
<evidence type="ECO:0000256" key="3">
    <source>
        <dbReference type="ARBA" id="ARBA00004991"/>
    </source>
</evidence>
<evidence type="ECO:0000256" key="2">
    <source>
        <dbReference type="ARBA" id="ARBA00004760"/>
    </source>
</evidence>
<evidence type="ECO:0000256" key="8">
    <source>
        <dbReference type="ARBA" id="ARBA00023136"/>
    </source>
</evidence>
<dbReference type="InterPro" id="IPR025993">
    <property type="entry name" value="Ceramide_glucosylTrfase"/>
</dbReference>
<dbReference type="SUPFAM" id="SSF53448">
    <property type="entry name" value="Nucleotide-diphospho-sugar transferases"/>
    <property type="match status" value="1"/>
</dbReference>
<evidence type="ECO:0000313" key="11">
    <source>
        <dbReference type="Proteomes" id="UP000658720"/>
    </source>
</evidence>